<name>A0ABU4RNM1_9HYPH</name>
<keyword evidence="2" id="KW-1185">Reference proteome</keyword>
<dbReference type="EMBL" id="JAXAFJ010000002">
    <property type="protein sequence ID" value="MDX6805689.1"/>
    <property type="molecule type" value="Genomic_DNA"/>
</dbReference>
<evidence type="ECO:0000313" key="1">
    <source>
        <dbReference type="EMBL" id="MDX6805689.1"/>
    </source>
</evidence>
<reference evidence="1 2" key="1">
    <citation type="submission" date="2023-11" db="EMBL/GenBank/DDBJ databases">
        <authorList>
            <person name="Bao R."/>
        </authorList>
    </citation>
    <scope>NUCLEOTIDE SEQUENCE [LARGE SCALE GENOMIC DNA]</scope>
    <source>
        <strain evidence="1 2">PJ23</strain>
    </source>
</reference>
<protein>
    <submittedName>
        <fullName evidence="1">Peptidase S14</fullName>
    </submittedName>
</protein>
<sequence length="195" mass="21197">MQDISPRPAPDPGVDPATLKPNIRLFGSVDEAMLAKVLDGISALPTDEPLVMDLTTMGGDADIGRRIALEVRIVQDSGRPAYFLGKSSVFSAGVTIMGAFPASSRFLDRDCVLLIHERRIEKQIAFSGPLRSNLQMAHEFIAQLESGIALQEVGFRELIRGTNLSMEELRSRVSTTNWYVPAAEALELGLVAGLF</sequence>
<comment type="caution">
    <text evidence="1">The sequence shown here is derived from an EMBL/GenBank/DDBJ whole genome shotgun (WGS) entry which is preliminary data.</text>
</comment>
<dbReference type="SUPFAM" id="SSF52096">
    <property type="entry name" value="ClpP/crotonase"/>
    <property type="match status" value="1"/>
</dbReference>
<dbReference type="RefSeq" id="WP_319843793.1">
    <property type="nucleotide sequence ID" value="NZ_JAXAFJ010000002.1"/>
</dbReference>
<evidence type="ECO:0000313" key="2">
    <source>
        <dbReference type="Proteomes" id="UP001274321"/>
    </source>
</evidence>
<gene>
    <name evidence="1" type="ORF">SCD90_06410</name>
</gene>
<organism evidence="1 2">
    <name type="scientific">Terrihabitans rhizophilus</name>
    <dbReference type="NCBI Taxonomy" id="3092662"/>
    <lineage>
        <taxon>Bacteria</taxon>
        <taxon>Pseudomonadati</taxon>
        <taxon>Pseudomonadota</taxon>
        <taxon>Alphaproteobacteria</taxon>
        <taxon>Hyphomicrobiales</taxon>
        <taxon>Terrihabitans</taxon>
    </lineage>
</organism>
<accession>A0ABU4RNM1</accession>
<proteinExistence type="predicted"/>
<dbReference type="InterPro" id="IPR029045">
    <property type="entry name" value="ClpP/crotonase-like_dom_sf"/>
</dbReference>
<dbReference type="Proteomes" id="UP001274321">
    <property type="component" value="Unassembled WGS sequence"/>
</dbReference>
<dbReference type="Gene3D" id="3.90.226.10">
    <property type="entry name" value="2-enoyl-CoA Hydratase, Chain A, domain 1"/>
    <property type="match status" value="1"/>
</dbReference>